<keyword evidence="2" id="KW-1185">Reference proteome</keyword>
<evidence type="ECO:0008006" key="3">
    <source>
        <dbReference type="Google" id="ProtNLM"/>
    </source>
</evidence>
<dbReference type="AlphaFoldDB" id="A0A1I1L2V3"/>
<evidence type="ECO:0000313" key="1">
    <source>
        <dbReference type="EMBL" id="SFC67321.1"/>
    </source>
</evidence>
<gene>
    <name evidence="1" type="ORF">SAMN05421762_1745</name>
</gene>
<proteinExistence type="predicted"/>
<sequence>MFLSVNAEAIRARGYDLAYPGRDDIPGGRLRLRLPGPSTGGKRKQELREFLAEEMQVYSTAPDRPLILSEENIPGRMMPFYGGEFFPAIRRRLKFLKAHLPGPVDRLVYVLRPYDELFASAYRKRAEDNACPPFADLKPGMIAMKAGWPHVISALRDVLKPSELIVLTYDQRGSNRDLFGHLVPDLAEGDWVEPERSLNVSATDAGLMVLQKHYATGLTLERKEWQEVLRLYSSETGDRGFASFDEDETAQIRARYANDLAELRDMPGVALIE</sequence>
<reference evidence="1 2" key="1">
    <citation type="submission" date="2016-10" db="EMBL/GenBank/DDBJ databases">
        <authorList>
            <person name="de Groot N.N."/>
        </authorList>
    </citation>
    <scope>NUCLEOTIDE SEQUENCE [LARGE SCALE GENOMIC DNA]</scope>
    <source>
        <strain evidence="1 2">DSM 29619</strain>
    </source>
</reference>
<dbReference type="Proteomes" id="UP000231644">
    <property type="component" value="Unassembled WGS sequence"/>
</dbReference>
<accession>A0A1I1L2V3</accession>
<dbReference type="STRING" id="517719.SAMN05421762_1745"/>
<organism evidence="1 2">
    <name type="scientific">Pseudooceanicola nitratireducens</name>
    <dbReference type="NCBI Taxonomy" id="517719"/>
    <lineage>
        <taxon>Bacteria</taxon>
        <taxon>Pseudomonadati</taxon>
        <taxon>Pseudomonadota</taxon>
        <taxon>Alphaproteobacteria</taxon>
        <taxon>Rhodobacterales</taxon>
        <taxon>Paracoccaceae</taxon>
        <taxon>Pseudooceanicola</taxon>
    </lineage>
</organism>
<dbReference type="EMBL" id="FOLX01000001">
    <property type="protein sequence ID" value="SFC67321.1"/>
    <property type="molecule type" value="Genomic_DNA"/>
</dbReference>
<name>A0A1I1L2V3_9RHOB</name>
<evidence type="ECO:0000313" key="2">
    <source>
        <dbReference type="Proteomes" id="UP000231644"/>
    </source>
</evidence>
<protein>
    <recommendedName>
        <fullName evidence="3">Sulfotransferase family protein</fullName>
    </recommendedName>
</protein>